<dbReference type="PANTHER" id="PTHR10585">
    <property type="entry name" value="ER LUMEN PROTEIN RETAINING RECEPTOR"/>
    <property type="match status" value="1"/>
</dbReference>
<keyword evidence="8 11" id="KW-1133">Transmembrane helix</keyword>
<evidence type="ECO:0000256" key="3">
    <source>
        <dbReference type="ARBA" id="ARBA00022448"/>
    </source>
</evidence>
<dbReference type="GO" id="GO:0006621">
    <property type="term" value="P:protein retention in ER lumen"/>
    <property type="evidence" value="ECO:0007669"/>
    <property type="project" value="InterPro"/>
</dbReference>
<dbReference type="GO" id="GO:0005789">
    <property type="term" value="C:endoplasmic reticulum membrane"/>
    <property type="evidence" value="ECO:0007669"/>
    <property type="project" value="UniProtKB-SubCell"/>
</dbReference>
<feature type="transmembrane region" description="Helical" evidence="11">
    <location>
        <begin position="82"/>
        <end position="100"/>
    </location>
</feature>
<dbReference type="InterPro" id="IPR000133">
    <property type="entry name" value="ER_ret_rcpt"/>
</dbReference>
<dbReference type="EMBL" id="AP019304">
    <property type="protein sequence ID" value="BBH10006.1"/>
    <property type="molecule type" value="Genomic_DNA"/>
</dbReference>
<comment type="similarity">
    <text evidence="2">Belongs to the ERD2 family.</text>
</comment>
<dbReference type="GO" id="GO:0016192">
    <property type="term" value="P:vesicle-mediated transport"/>
    <property type="evidence" value="ECO:0007669"/>
    <property type="project" value="UniProtKB-KW"/>
</dbReference>
<evidence type="ECO:0000256" key="6">
    <source>
        <dbReference type="ARBA" id="ARBA00022892"/>
    </source>
</evidence>
<evidence type="ECO:0000256" key="1">
    <source>
        <dbReference type="ARBA" id="ARBA00004477"/>
    </source>
</evidence>
<comment type="subcellular location">
    <subcellularLocation>
        <location evidence="1">Endoplasmic reticulum membrane</location>
        <topology evidence="1">Multi-pass membrane protein</topology>
    </subcellularLocation>
</comment>
<accession>A0A4Y1S209</accession>
<name>A0A4Y1S209_PRUDU</name>
<keyword evidence="6" id="KW-0931">ER-Golgi transport</keyword>
<dbReference type="GO" id="GO:0015031">
    <property type="term" value="P:protein transport"/>
    <property type="evidence" value="ECO:0007669"/>
    <property type="project" value="UniProtKB-KW"/>
</dbReference>
<feature type="transmembrane region" description="Helical" evidence="11">
    <location>
        <begin position="22"/>
        <end position="42"/>
    </location>
</feature>
<dbReference type="GO" id="GO:0046923">
    <property type="term" value="F:ER retention sequence binding"/>
    <property type="evidence" value="ECO:0007669"/>
    <property type="project" value="InterPro"/>
</dbReference>
<evidence type="ECO:0000256" key="2">
    <source>
        <dbReference type="ARBA" id="ARBA00010120"/>
    </source>
</evidence>
<proteinExistence type="inferred from homology"/>
<keyword evidence="5" id="KW-0256">Endoplasmic reticulum</keyword>
<evidence type="ECO:0000256" key="10">
    <source>
        <dbReference type="ARBA" id="ARBA00023170"/>
    </source>
</evidence>
<evidence type="ECO:0000313" key="12">
    <source>
        <dbReference type="EMBL" id="BBH10006.1"/>
    </source>
</evidence>
<organism evidence="12">
    <name type="scientific">Prunus dulcis</name>
    <name type="common">Almond</name>
    <name type="synonym">Amygdalus dulcis</name>
    <dbReference type="NCBI Taxonomy" id="3755"/>
    <lineage>
        <taxon>Eukaryota</taxon>
        <taxon>Viridiplantae</taxon>
        <taxon>Streptophyta</taxon>
        <taxon>Embryophyta</taxon>
        <taxon>Tracheophyta</taxon>
        <taxon>Spermatophyta</taxon>
        <taxon>Magnoliopsida</taxon>
        <taxon>eudicotyledons</taxon>
        <taxon>Gunneridae</taxon>
        <taxon>Pentapetalae</taxon>
        <taxon>rosids</taxon>
        <taxon>fabids</taxon>
        <taxon>Rosales</taxon>
        <taxon>Rosaceae</taxon>
        <taxon>Amygdaloideae</taxon>
        <taxon>Amygdaleae</taxon>
        <taxon>Prunus</taxon>
    </lineage>
</organism>
<keyword evidence="9 11" id="KW-0472">Membrane</keyword>
<evidence type="ECO:0000256" key="7">
    <source>
        <dbReference type="ARBA" id="ARBA00022927"/>
    </source>
</evidence>
<feature type="transmembrane region" description="Helical" evidence="11">
    <location>
        <begin position="162"/>
        <end position="183"/>
    </location>
</feature>
<evidence type="ECO:0000256" key="11">
    <source>
        <dbReference type="SAM" id="Phobius"/>
    </source>
</evidence>
<protein>
    <submittedName>
        <fullName evidence="12">ER lumen protein retaining receptor family protein</fullName>
    </submittedName>
</protein>
<evidence type="ECO:0000256" key="9">
    <source>
        <dbReference type="ARBA" id="ARBA00023136"/>
    </source>
</evidence>
<gene>
    <name evidence="12" type="ORF">Prudu_022675</name>
</gene>
<feature type="transmembrane region" description="Helical" evidence="11">
    <location>
        <begin position="281"/>
        <end position="307"/>
    </location>
</feature>
<keyword evidence="7" id="KW-0653">Protein transport</keyword>
<sequence>MPNCPSKRSQSLPLTTHRKKTQHNFCFFVCFSVSLSISIWFLSLEGSVRCRAVLADTMGRRRSSPVNVLFQWVRSQSMKVKVFLGAFLALCALLALRFWVRNHHYFFIASEVVHVLGIIVLIYKLTTQKTCSGLSLKTQELTALFLAVRLFCSTMMEGDIHTVLDFLTLVATAWVIYMIRFKLKSTYIKELDNFRLYYLVVPSAVLGVLVHPYTLNYRFCRILWAFGANMEAVSVLPQLRLMQNAKMIEPFTSHYVFALGISRFFACAHWIIQIYETNGTYIYYIGSGYFWLLSAFLGEMVQTFILADFCYYYIKRAADNEDASCLELQGLMMYCPSFSEQNIQASCDMGL</sequence>
<keyword evidence="4 11" id="KW-0812">Transmembrane</keyword>
<feature type="non-terminal residue" evidence="12">
    <location>
        <position position="351"/>
    </location>
</feature>
<dbReference type="AlphaFoldDB" id="A0A4Y1S209"/>
<feature type="transmembrane region" description="Helical" evidence="11">
    <location>
        <begin position="195"/>
        <end position="215"/>
    </location>
</feature>
<dbReference type="Pfam" id="PF00810">
    <property type="entry name" value="ER_lumen_recept"/>
    <property type="match status" value="1"/>
</dbReference>
<dbReference type="PRINTS" id="PR00660">
    <property type="entry name" value="ERLUMENR"/>
</dbReference>
<keyword evidence="10 12" id="KW-0675">Receptor</keyword>
<feature type="transmembrane region" description="Helical" evidence="11">
    <location>
        <begin position="106"/>
        <end position="126"/>
    </location>
</feature>
<keyword evidence="3" id="KW-0813">Transport</keyword>
<reference evidence="12" key="1">
    <citation type="journal article" date="2019" name="Science">
        <title>Mutation of a bHLH transcription factor allowed almond domestication.</title>
        <authorList>
            <person name="Sanchez-Perez R."/>
            <person name="Pavan S."/>
            <person name="Mazzeo R."/>
            <person name="Moldovan C."/>
            <person name="Aiese Cigliano R."/>
            <person name="Del Cueto J."/>
            <person name="Ricciardi F."/>
            <person name="Lotti C."/>
            <person name="Ricciardi L."/>
            <person name="Dicenta F."/>
            <person name="Lopez-Marques R.L."/>
            <person name="Lindberg Moller B."/>
        </authorList>
    </citation>
    <scope>NUCLEOTIDE SEQUENCE</scope>
</reference>
<evidence type="ECO:0000256" key="4">
    <source>
        <dbReference type="ARBA" id="ARBA00022692"/>
    </source>
</evidence>
<evidence type="ECO:0000256" key="5">
    <source>
        <dbReference type="ARBA" id="ARBA00022824"/>
    </source>
</evidence>
<feature type="transmembrane region" description="Helical" evidence="11">
    <location>
        <begin position="254"/>
        <end position="275"/>
    </location>
</feature>
<evidence type="ECO:0000256" key="8">
    <source>
        <dbReference type="ARBA" id="ARBA00022989"/>
    </source>
</evidence>